<reference evidence="2" key="1">
    <citation type="submission" date="2016-07" db="EMBL/GenBank/DDBJ databases">
        <authorList>
            <person name="Guo W."/>
        </authorList>
    </citation>
    <scope>NUCLEOTIDE SEQUENCE</scope>
    <source>
        <strain evidence="2">CY1</strain>
    </source>
</reference>
<evidence type="ECO:0008006" key="4">
    <source>
        <dbReference type="Google" id="ProtNLM"/>
    </source>
</evidence>
<evidence type="ECO:0000313" key="2">
    <source>
        <dbReference type="EMBL" id="OPH47625.1"/>
    </source>
</evidence>
<organism evidence="2 3">
    <name type="scientific">Paenibacillus ferrarius</name>
    <dbReference type="NCBI Taxonomy" id="1469647"/>
    <lineage>
        <taxon>Bacteria</taxon>
        <taxon>Bacillati</taxon>
        <taxon>Bacillota</taxon>
        <taxon>Bacilli</taxon>
        <taxon>Bacillales</taxon>
        <taxon>Paenibacillaceae</taxon>
        <taxon>Paenibacillus</taxon>
    </lineage>
</organism>
<dbReference type="Proteomes" id="UP000190626">
    <property type="component" value="Unassembled WGS sequence"/>
</dbReference>
<feature type="chain" id="PRO_5038356052" description="Lipoprotein" evidence="1">
    <location>
        <begin position="20"/>
        <end position="182"/>
    </location>
</feature>
<comment type="caution">
    <text evidence="2">The sequence shown here is derived from an EMBL/GenBank/DDBJ whole genome shotgun (WGS) entry which is preliminary data.</text>
</comment>
<keyword evidence="1" id="KW-0732">Signal</keyword>
<dbReference type="EMBL" id="MBTG01000056">
    <property type="protein sequence ID" value="OPH47625.1"/>
    <property type="molecule type" value="Genomic_DNA"/>
</dbReference>
<feature type="signal peptide" evidence="1">
    <location>
        <begin position="1"/>
        <end position="19"/>
    </location>
</feature>
<keyword evidence="3" id="KW-1185">Reference proteome</keyword>
<sequence length="182" mass="20622">MYKALLFLCISVSILSACSSNTEKKQVITVGSAPTVAVKSENTKVDPEKESRDFAFVLINSRQQFKDIGSIGVSAYKDFIEKKSTKDEFIQKIETMNVQLQSAYKKLEAAKLNDDPNLKSLYADLKSFVSLYYLDYYYHGLLADSVGDDKLSKSFSEKAKPLESQNRDIDKKLNDLKLQYKL</sequence>
<name>A0A1V4H8S8_9BACL</name>
<dbReference type="STRING" id="1469647.BC351_10575"/>
<accession>A0A1V4H8S8</accession>
<gene>
    <name evidence="2" type="ORF">BC351_10575</name>
</gene>
<dbReference type="AlphaFoldDB" id="A0A1V4H8S8"/>
<protein>
    <recommendedName>
        <fullName evidence="4">Lipoprotein</fullName>
    </recommendedName>
</protein>
<dbReference type="RefSeq" id="WP_079420282.1">
    <property type="nucleotide sequence ID" value="NZ_MBTG01000056.1"/>
</dbReference>
<evidence type="ECO:0000313" key="3">
    <source>
        <dbReference type="Proteomes" id="UP000190626"/>
    </source>
</evidence>
<evidence type="ECO:0000256" key="1">
    <source>
        <dbReference type="SAM" id="SignalP"/>
    </source>
</evidence>
<proteinExistence type="predicted"/>
<dbReference type="PROSITE" id="PS51257">
    <property type="entry name" value="PROKAR_LIPOPROTEIN"/>
    <property type="match status" value="1"/>
</dbReference>